<sequence length="219" mass="25391">MRILTDVFLRKYQRAPGPRERSLAADARSKLWLSVGLTAFLVPAYIEYFCRMLGLPKGELPWKLYDMLRERNEAPDLKQRFQQLEHLPEGSFGREFWKYCHSHGVPLPGHPHALPVHSAVHDFVHLLSGYGISIWEEMLTTAFSLGFMFGPRTRNYDPAQYKSLVPVRLLAEALPIPQLRRAVERGSAMSVDLFGDWDPWKVMELPLEEVKRMYNIQPE</sequence>
<accession>Q5ZPB3</accession>
<dbReference type="AlphaFoldDB" id="Q5ZPB3"/>
<name>Q5ZPB3_9BACT</name>
<evidence type="ECO:0000313" key="1">
    <source>
        <dbReference type="EMBL" id="CAF05644.1"/>
    </source>
</evidence>
<evidence type="ECO:0008006" key="2">
    <source>
        <dbReference type="Google" id="ProtNLM"/>
    </source>
</evidence>
<dbReference type="EMBL" id="AJ620477">
    <property type="protein sequence ID" value="CAF05644.1"/>
    <property type="molecule type" value="Genomic_DNA"/>
</dbReference>
<reference evidence="1" key="1">
    <citation type="journal article" date="2004" name="Chem. Biol.">
        <title>Identification and analysis of the core biosynthetic machinery of tubulysin, a potent cytotoxin with potential anticancer activity.</title>
        <authorList>
            <person name="Sandmann A."/>
            <person name="Sasse F."/>
            <person name="Muller R."/>
        </authorList>
    </citation>
    <scope>NUCLEOTIDE SEQUENCE</scope>
    <source>
        <strain evidence="1">An d48</strain>
    </source>
</reference>
<organism evidence="1">
    <name type="scientific">Archangium disciforme</name>
    <dbReference type="NCBI Taxonomy" id="38"/>
    <lineage>
        <taxon>Bacteria</taxon>
        <taxon>Pseudomonadati</taxon>
        <taxon>Myxococcota</taxon>
        <taxon>Myxococcia</taxon>
        <taxon>Myxococcales</taxon>
        <taxon>Cystobacterineae</taxon>
        <taxon>Archangiaceae</taxon>
        <taxon>Archangium</taxon>
    </lineage>
</organism>
<proteinExistence type="predicted"/>
<protein>
    <recommendedName>
        <fullName evidence="2">Coenzyme Q (Ubiquinone) biosynthesis protein Coq4</fullName>
    </recommendedName>
</protein>
<reference evidence="1" key="2">
    <citation type="submission" date="2004-10" db="EMBL/GenBank/DDBJ databases">
        <title>Identifizierung und Charakterisierung des Tubulysin Biosynthesegenclusters aus dem Myxobakterium Angiococcus disciformis An d48.</title>
        <authorList>
            <person name="Sandmann A."/>
        </authorList>
    </citation>
    <scope>NUCLEOTIDE SEQUENCE</scope>
    <source>
        <strain evidence="1">An d48</strain>
    </source>
</reference>